<gene>
    <name evidence="1" type="ORF">GENT5_01660</name>
</gene>
<evidence type="ECO:0000313" key="1">
    <source>
        <dbReference type="EMBL" id="BDB53861.1"/>
    </source>
</evidence>
<dbReference type="Proteomes" id="UP001319867">
    <property type="component" value="Chromosome"/>
</dbReference>
<dbReference type="RefSeq" id="WP_229317500.1">
    <property type="nucleotide sequence ID" value="NZ_AP025184.1"/>
</dbReference>
<dbReference type="InterPro" id="IPR046525">
    <property type="entry name" value="DUF6702"/>
</dbReference>
<evidence type="ECO:0008006" key="3">
    <source>
        <dbReference type="Google" id="ProtNLM"/>
    </source>
</evidence>
<name>A0ABN6KXA8_9FLAO</name>
<proteinExistence type="predicted"/>
<accession>A0ABN6KXA8</accession>
<protein>
    <recommendedName>
        <fullName evidence="3">Peptidase E</fullName>
    </recommendedName>
</protein>
<dbReference type="Pfam" id="PF20420">
    <property type="entry name" value="DUF6702"/>
    <property type="match status" value="1"/>
</dbReference>
<organism evidence="1 2">
    <name type="scientific">Flavobacterium ammoniigenes</name>
    <dbReference type="NCBI Taxonomy" id="1751095"/>
    <lineage>
        <taxon>Bacteria</taxon>
        <taxon>Pseudomonadati</taxon>
        <taxon>Bacteroidota</taxon>
        <taxon>Flavobacteriia</taxon>
        <taxon>Flavobacteriales</taxon>
        <taxon>Flavobacteriaceae</taxon>
        <taxon>Flavobacterium</taxon>
    </lineage>
</organism>
<reference evidence="1 2" key="1">
    <citation type="journal article" date="2022" name="Int. J. Syst. Evol. Microbiol.">
        <title>Flavobacterium ammonificans sp. nov. and Flavobacterium ammoniigenes sp. nov., ammonifying bacteria isolated from surface river water.</title>
        <authorList>
            <person name="Watanabe K."/>
            <person name="Kitamura T."/>
            <person name="Ogata Y."/>
            <person name="Shindo C."/>
            <person name="Suda W."/>
        </authorList>
    </citation>
    <scope>NUCLEOTIDE SEQUENCE [LARGE SCALE GENOMIC DNA]</scope>
    <source>
        <strain evidence="1 2">GENT5</strain>
    </source>
</reference>
<reference evidence="1 2" key="2">
    <citation type="journal article" date="2022" name="Microorganisms">
        <title>Complete Genome Sequences of Two Flavobacterium ammonificans Strains and a Flavobacterium ammoniigenes Strain of Ammonifying Bacterioplankton Isolated from Surface River Water.</title>
        <authorList>
            <person name="Suda W."/>
            <person name="Ogata Y."/>
            <person name="Shindo C."/>
            <person name="Watanabe K."/>
        </authorList>
    </citation>
    <scope>NUCLEOTIDE SEQUENCE [LARGE SCALE GENOMIC DNA]</scope>
    <source>
        <strain evidence="1 2">GENT5</strain>
    </source>
</reference>
<sequence length="167" mass="19136">MKKTVLIAFIGILFCSFSAFEVHKFYMAIFQVNYAPEKKMIQITSRIFMDDLNLAIEKKYGKKAFLGTEKESNEDVSNLKKYFTENLIIKVNGQPKLVVFLSKEIEGDVLICYCRVSDVAKLQTAEITNTVLTHWNSEQQNILHCTAFGEKKTVLFTASNKTEVLKF</sequence>
<dbReference type="EMBL" id="AP025184">
    <property type="protein sequence ID" value="BDB53861.1"/>
    <property type="molecule type" value="Genomic_DNA"/>
</dbReference>
<keyword evidence="2" id="KW-1185">Reference proteome</keyword>
<evidence type="ECO:0000313" key="2">
    <source>
        <dbReference type="Proteomes" id="UP001319867"/>
    </source>
</evidence>